<reference evidence="2" key="1">
    <citation type="journal article" date="2019" name="Int. J. Syst. Evol. Microbiol.">
        <title>The Global Catalogue of Microorganisms (GCM) 10K type strain sequencing project: providing services to taxonomists for standard genome sequencing and annotation.</title>
        <authorList>
            <consortium name="The Broad Institute Genomics Platform"/>
            <consortium name="The Broad Institute Genome Sequencing Center for Infectious Disease"/>
            <person name="Wu L."/>
            <person name="Ma J."/>
        </authorList>
    </citation>
    <scope>NUCLEOTIDE SEQUENCE [LARGE SCALE GENOMIC DNA]</scope>
    <source>
        <strain evidence="2">CCUG 58938</strain>
    </source>
</reference>
<protein>
    <submittedName>
        <fullName evidence="1">DUF3052 domain-containing protein</fullName>
    </submittedName>
</protein>
<proteinExistence type="predicted"/>
<dbReference type="Proteomes" id="UP001597112">
    <property type="component" value="Unassembled WGS sequence"/>
</dbReference>
<dbReference type="EMBL" id="JBHTKA010000001">
    <property type="protein sequence ID" value="MFD0999074.1"/>
    <property type="molecule type" value="Genomic_DNA"/>
</dbReference>
<dbReference type="RefSeq" id="WP_377576867.1">
    <property type="nucleotide sequence ID" value="NZ_JBHTKA010000001.1"/>
</dbReference>
<accession>A0ABW3JYZ6</accession>
<organism evidence="1 2">
    <name type="scientific">Ohtaekwangia kribbensis</name>
    <dbReference type="NCBI Taxonomy" id="688913"/>
    <lineage>
        <taxon>Bacteria</taxon>
        <taxon>Pseudomonadati</taxon>
        <taxon>Bacteroidota</taxon>
        <taxon>Cytophagia</taxon>
        <taxon>Cytophagales</taxon>
        <taxon>Fulvivirgaceae</taxon>
        <taxon>Ohtaekwangia</taxon>
    </lineage>
</organism>
<evidence type="ECO:0000313" key="1">
    <source>
        <dbReference type="EMBL" id="MFD0999074.1"/>
    </source>
</evidence>
<name>A0ABW3JYZ6_9BACT</name>
<comment type="caution">
    <text evidence="1">The sequence shown here is derived from an EMBL/GenBank/DDBJ whole genome shotgun (WGS) entry which is preliminary data.</text>
</comment>
<evidence type="ECO:0000313" key="2">
    <source>
        <dbReference type="Proteomes" id="UP001597112"/>
    </source>
</evidence>
<keyword evidence="2" id="KW-1185">Reference proteome</keyword>
<gene>
    <name evidence="1" type="ORF">ACFQ21_07140</name>
</gene>
<sequence length="134" mass="15370">MAGYSATPLVKKLGIKPGFCMFVQKQPEGYWTWLEPLPERVAIRQTLTGELDFIHVFVKERSVFEKEFVRSKKHLKKDGMLWVSWPKKSSGVQTDLDENIIRAVGLEAGLVDVKVCAVDDVWSGLKFVFRIKDR</sequence>